<dbReference type="SMART" id="SM00248">
    <property type="entry name" value="ANK"/>
    <property type="match status" value="4"/>
</dbReference>
<protein>
    <submittedName>
        <fullName evidence="2">Uncharacterized protein</fullName>
    </submittedName>
</protein>
<dbReference type="InterPro" id="IPR002110">
    <property type="entry name" value="Ankyrin_rpt"/>
</dbReference>
<dbReference type="EMBL" id="MN740813">
    <property type="protein sequence ID" value="QHU13016.1"/>
    <property type="molecule type" value="Genomic_DNA"/>
</dbReference>
<feature type="coiled-coil region" evidence="1">
    <location>
        <begin position="14"/>
        <end position="41"/>
    </location>
</feature>
<evidence type="ECO:0000256" key="1">
    <source>
        <dbReference type="SAM" id="Coils"/>
    </source>
</evidence>
<accession>A0A6C0K7G7</accession>
<name>A0A6C0K7G7_9ZZZZ</name>
<evidence type="ECO:0000313" key="2">
    <source>
        <dbReference type="EMBL" id="QHU13016.1"/>
    </source>
</evidence>
<sequence length="327" mass="37298">MSYMNQSDEMHSMIQWYTAMMDETEESLQEFEQDIKKQIALGKHQDYDNESKLPLHVAIEWGAHPRIIKLLLEADPTHADAVATGKSVADHTVASWKMLWTPVMIAIAEGPKKHMLEVVELCLKAQPRFDVNSWHDMCMFSGGPEVVALLLKYVPDAACQITDLEKSTCLHVALRGVGMMKYDGTINYSPIDLKSIQLLVEANPAALWHTNDEEEYPLHVAAKYCSAEIVDYLLSVGPKEAVKARTRMEAWYDEGMMTPLEIAVQHNDDDHRRTAVIARYDLEGMAVLHKDIKDQILADWEEMAVERRKMALIARVRFWRQWAADCA</sequence>
<dbReference type="SUPFAM" id="SSF48403">
    <property type="entry name" value="Ankyrin repeat"/>
    <property type="match status" value="1"/>
</dbReference>
<dbReference type="InterPro" id="IPR036770">
    <property type="entry name" value="Ankyrin_rpt-contain_sf"/>
</dbReference>
<dbReference type="PANTHER" id="PTHR24121">
    <property type="entry name" value="NO MECHANORECEPTOR POTENTIAL C, ISOFORM D-RELATED"/>
    <property type="match status" value="1"/>
</dbReference>
<organism evidence="2">
    <name type="scientific">viral metagenome</name>
    <dbReference type="NCBI Taxonomy" id="1070528"/>
    <lineage>
        <taxon>unclassified sequences</taxon>
        <taxon>metagenomes</taxon>
        <taxon>organismal metagenomes</taxon>
    </lineage>
</organism>
<proteinExistence type="predicted"/>
<keyword evidence="1" id="KW-0175">Coiled coil</keyword>
<reference evidence="2" key="1">
    <citation type="journal article" date="2020" name="Nature">
        <title>Giant virus diversity and host interactions through global metagenomics.</title>
        <authorList>
            <person name="Schulz F."/>
            <person name="Roux S."/>
            <person name="Paez-Espino D."/>
            <person name="Jungbluth S."/>
            <person name="Walsh D.A."/>
            <person name="Denef V.J."/>
            <person name="McMahon K.D."/>
            <person name="Konstantinidis K.T."/>
            <person name="Eloe-Fadrosh E.A."/>
            <person name="Kyrpides N.C."/>
            <person name="Woyke T."/>
        </authorList>
    </citation>
    <scope>NUCLEOTIDE SEQUENCE</scope>
    <source>
        <strain evidence="2">GVMAG-S-1101176-114</strain>
    </source>
</reference>
<dbReference type="AlphaFoldDB" id="A0A6C0K7G7"/>
<dbReference type="Pfam" id="PF13606">
    <property type="entry name" value="Ank_3"/>
    <property type="match status" value="1"/>
</dbReference>
<dbReference type="PANTHER" id="PTHR24121:SF21">
    <property type="entry name" value="ANKYRIN REPEAT FAMILY PROTEIN"/>
    <property type="match status" value="1"/>
</dbReference>
<dbReference type="Gene3D" id="1.25.40.20">
    <property type="entry name" value="Ankyrin repeat-containing domain"/>
    <property type="match status" value="2"/>
</dbReference>